<evidence type="ECO:0000256" key="1">
    <source>
        <dbReference type="SAM" id="SignalP"/>
    </source>
</evidence>
<evidence type="ECO:0000313" key="2">
    <source>
        <dbReference type="EMBL" id="RDK87429.1"/>
    </source>
</evidence>
<protein>
    <submittedName>
        <fullName evidence="2">Uncharacterized protein DUF3142</fullName>
    </submittedName>
</protein>
<comment type="caution">
    <text evidence="2">The sequence shown here is derived from an EMBL/GenBank/DDBJ whole genome shotgun (WGS) entry which is preliminary data.</text>
</comment>
<keyword evidence="1" id="KW-0732">Signal</keyword>
<gene>
    <name evidence="2" type="ORF">C8D90_10924</name>
</gene>
<sequence length="407" mass="45003">MKFRCGALLALVLMTSAFCLGAWQSLCPALPAPAWQQQVYIWQRVWSDRHARALSESRTLFSALRVLAFQQHPAEGTRYAGVDLALLRADGRPVWLVARLDGQLARLDQPQLVHEVLRLAEQWRLAGVNLRGVEIDYDAATAKLGEYGRFLAALRNQLPAQLQLSITTLPAWLSSPRLAELLRIPDASVLQVHAVLSPEQGIFDSALAGRWLAAYAQRTSRPFLVALPAYGMALAQTGSALQVISEAPLRMAGEFRELTATPQALSAFVAQLTSRRYSHLSGIIWFRLPLEDDQRVWSLTTLKAVIERRPLDVAWQLSVLSQPADPDLHDLALQNGGDIDAPLPRRIVFPAQSCQAFDGARGYQAAEEDGALIFTRTDRPLLRAGERYAIGWARCARIMPGGLHVTP</sequence>
<accession>A0A370QGK2</accession>
<feature type="signal peptide" evidence="1">
    <location>
        <begin position="1"/>
        <end position="21"/>
    </location>
</feature>
<organism evidence="2 3">
    <name type="scientific">Enterobacillus tribolii</name>
    <dbReference type="NCBI Taxonomy" id="1487935"/>
    <lineage>
        <taxon>Bacteria</taxon>
        <taxon>Pseudomonadati</taxon>
        <taxon>Pseudomonadota</taxon>
        <taxon>Gammaproteobacteria</taxon>
        <taxon>Enterobacterales</taxon>
        <taxon>Hafniaceae</taxon>
        <taxon>Enterobacillus</taxon>
    </lineage>
</organism>
<dbReference type="InterPro" id="IPR021488">
    <property type="entry name" value="DUF3142"/>
</dbReference>
<dbReference type="AlphaFoldDB" id="A0A370QGK2"/>
<reference evidence="2 3" key="1">
    <citation type="submission" date="2018-07" db="EMBL/GenBank/DDBJ databases">
        <title>Genomic Encyclopedia of Type Strains, Phase IV (KMG-IV): sequencing the most valuable type-strain genomes for metagenomic binning, comparative biology and taxonomic classification.</title>
        <authorList>
            <person name="Goeker M."/>
        </authorList>
    </citation>
    <scope>NUCLEOTIDE SEQUENCE [LARGE SCALE GENOMIC DNA]</scope>
    <source>
        <strain evidence="2 3">DSM 103736</strain>
    </source>
</reference>
<evidence type="ECO:0000313" key="3">
    <source>
        <dbReference type="Proteomes" id="UP000254848"/>
    </source>
</evidence>
<name>A0A370QGK2_9GAMM</name>
<dbReference type="Pfam" id="PF11340">
    <property type="entry name" value="DUF3142"/>
    <property type="match status" value="1"/>
</dbReference>
<dbReference type="EMBL" id="QRAP01000009">
    <property type="protein sequence ID" value="RDK87429.1"/>
    <property type="molecule type" value="Genomic_DNA"/>
</dbReference>
<keyword evidence="3" id="KW-1185">Reference proteome</keyword>
<feature type="chain" id="PRO_5016836388" evidence="1">
    <location>
        <begin position="22"/>
        <end position="407"/>
    </location>
</feature>
<dbReference type="RefSeq" id="WP_230473044.1">
    <property type="nucleotide sequence ID" value="NZ_QRAP01000009.1"/>
</dbReference>
<proteinExistence type="predicted"/>
<dbReference type="Proteomes" id="UP000254848">
    <property type="component" value="Unassembled WGS sequence"/>
</dbReference>